<dbReference type="Pfam" id="PF13439">
    <property type="entry name" value="Glyco_transf_4"/>
    <property type="match status" value="1"/>
</dbReference>
<feature type="domain" description="Glycosyltransferase subfamily 4-like N-terminal" evidence="1">
    <location>
        <begin position="114"/>
        <end position="228"/>
    </location>
</feature>
<accession>A0A919RYA3</accession>
<dbReference type="RefSeq" id="WP_212903428.1">
    <property type="nucleotide sequence ID" value="NZ_BOPZ01000008.1"/>
</dbReference>
<dbReference type="SUPFAM" id="SSF53756">
    <property type="entry name" value="UDP-Glycosyltransferase/glycogen phosphorylase"/>
    <property type="match status" value="1"/>
</dbReference>
<evidence type="ECO:0000259" key="1">
    <source>
        <dbReference type="Pfam" id="PF13439"/>
    </source>
</evidence>
<dbReference type="EMBL" id="BOPZ01000008">
    <property type="protein sequence ID" value="GIM28707.1"/>
    <property type="molecule type" value="Genomic_DNA"/>
</dbReference>
<gene>
    <name evidence="2" type="ORF">CPJCM30710_13730</name>
</gene>
<dbReference type="AlphaFoldDB" id="A0A919RYA3"/>
<sequence length="424" mass="49854">MKILFIACYSPMINNSASIETLMYLNNLCKIKGNEIHLLTVDFPKDSIYYDEEVFKLLDKRVKVYAISGGKIFNKIMPKRYNGYKDSGSRSGLKTSILRGIKNKFIFPDMYTNWVREASKVGIELMKKERIDVIFSMHEPPSSHLCALKIKKQFKKIPWITYWSDPWLKDSTRENSWILRRKIEAYLENKIINNADKFIYVTEENRQDYIKTYNIQKEKTFFITRGYNRKIYDEILSYNKPSLIFDNKINIIYAGEIFIKLRDIYPFIEAVKELEQEENAFAENFNILFFGNIDDENAKTSLEALNTVTVKSRIPYREALSYMLNSQVLLLFGNKNSKQIPAKIYDYFGTNSLIYTILGDEKDPLISLVKDKHKCIMTNNKKKEIKNTLLNIGKIYEDKNFKVPPIEEYEWSNISHKLNNILKG</sequence>
<proteinExistence type="predicted"/>
<organism evidence="2 3">
    <name type="scientific">Clostridium polyendosporum</name>
    <dbReference type="NCBI Taxonomy" id="69208"/>
    <lineage>
        <taxon>Bacteria</taxon>
        <taxon>Bacillati</taxon>
        <taxon>Bacillota</taxon>
        <taxon>Clostridia</taxon>
        <taxon>Eubacteriales</taxon>
        <taxon>Clostridiaceae</taxon>
        <taxon>Clostridium</taxon>
    </lineage>
</organism>
<dbReference type="InterPro" id="IPR028098">
    <property type="entry name" value="Glyco_trans_4-like_N"/>
</dbReference>
<evidence type="ECO:0000313" key="2">
    <source>
        <dbReference type="EMBL" id="GIM28707.1"/>
    </source>
</evidence>
<reference evidence="2" key="1">
    <citation type="submission" date="2021-03" db="EMBL/GenBank/DDBJ databases">
        <title>Taxonomic study of Clostridium polyendosporum from meadow-gley soil under rice.</title>
        <authorList>
            <person name="Kobayashi H."/>
            <person name="Tanizawa Y."/>
            <person name="Yagura M."/>
        </authorList>
    </citation>
    <scope>NUCLEOTIDE SEQUENCE</scope>
    <source>
        <strain evidence="2">JCM 30710</strain>
    </source>
</reference>
<name>A0A919RYA3_9CLOT</name>
<dbReference type="Gene3D" id="3.40.50.2000">
    <property type="entry name" value="Glycogen Phosphorylase B"/>
    <property type="match status" value="1"/>
</dbReference>
<keyword evidence="3" id="KW-1185">Reference proteome</keyword>
<protein>
    <recommendedName>
        <fullName evidence="1">Glycosyltransferase subfamily 4-like N-terminal domain-containing protein</fullName>
    </recommendedName>
</protein>
<dbReference type="Proteomes" id="UP000679179">
    <property type="component" value="Unassembled WGS sequence"/>
</dbReference>
<evidence type="ECO:0000313" key="3">
    <source>
        <dbReference type="Proteomes" id="UP000679179"/>
    </source>
</evidence>
<comment type="caution">
    <text evidence="2">The sequence shown here is derived from an EMBL/GenBank/DDBJ whole genome shotgun (WGS) entry which is preliminary data.</text>
</comment>